<dbReference type="RefSeq" id="WP_111741725.1">
    <property type="nucleotide sequence ID" value="NZ_LR698987.1"/>
</dbReference>
<dbReference type="SUPFAM" id="SSF54909">
    <property type="entry name" value="Dimeric alpha+beta barrel"/>
    <property type="match status" value="1"/>
</dbReference>
<protein>
    <submittedName>
        <fullName evidence="1">Uncharacterized protein</fullName>
    </submittedName>
</protein>
<dbReference type="OrthoDB" id="6537357at2"/>
<evidence type="ECO:0000313" key="2">
    <source>
        <dbReference type="Proteomes" id="UP000249005"/>
    </source>
</evidence>
<sequence length="202" mass="22963">MNKTPTDDELDSVLLVELPGIRWTADDAQAARNRVITIPLDIVTAVDREETWVYAAIGNSARQGEIALSEETLIRGLIGGTPNQHTPVRIRSLLRINALGSAELGLAQKWHYVAETDILDHAEHEFNQWFDKEHLPLLAAIPGTQQARRYKSNGSPRYFTCYDLETRETHGNAQWRAAASTPWRNKMHESFLNSRRTMFTRI</sequence>
<dbReference type="InterPro" id="IPR011008">
    <property type="entry name" value="Dimeric_a/b-barrel"/>
</dbReference>
<accession>A0A2X4V7H2</accession>
<dbReference type="KEGG" id="lri:NCTC12151_03462"/>
<keyword evidence="2" id="KW-1185">Reference proteome</keyword>
<evidence type="ECO:0000313" key="1">
    <source>
        <dbReference type="EMBL" id="SQI44128.1"/>
    </source>
</evidence>
<proteinExistence type="predicted"/>
<dbReference type="AlphaFoldDB" id="A0A2X4V7H2"/>
<dbReference type="Proteomes" id="UP000249005">
    <property type="component" value="Chromosome 1"/>
</dbReference>
<dbReference type="EMBL" id="LS483470">
    <property type="protein sequence ID" value="SQI44128.1"/>
    <property type="molecule type" value="Genomic_DNA"/>
</dbReference>
<organism evidence="1 2">
    <name type="scientific">Leminorella richardii</name>
    <dbReference type="NCBI Taxonomy" id="158841"/>
    <lineage>
        <taxon>Bacteria</taxon>
        <taxon>Pseudomonadati</taxon>
        <taxon>Pseudomonadota</taxon>
        <taxon>Gammaproteobacteria</taxon>
        <taxon>Enterobacterales</taxon>
        <taxon>Budviciaceae</taxon>
        <taxon>Leminorella</taxon>
    </lineage>
</organism>
<reference evidence="1 2" key="1">
    <citation type="submission" date="2018-06" db="EMBL/GenBank/DDBJ databases">
        <authorList>
            <consortium name="Pathogen Informatics"/>
            <person name="Doyle S."/>
        </authorList>
    </citation>
    <scope>NUCLEOTIDE SEQUENCE [LARGE SCALE GENOMIC DNA]</scope>
    <source>
        <strain evidence="1 2">NCTC12151</strain>
    </source>
</reference>
<gene>
    <name evidence="1" type="ORF">NCTC12151_03462</name>
</gene>
<name>A0A2X4V7H2_9GAMM</name>